<keyword evidence="3" id="KW-0813">Transport</keyword>
<feature type="transmembrane region" description="Helical" evidence="8">
    <location>
        <begin position="41"/>
        <end position="65"/>
    </location>
</feature>
<reference evidence="9 10" key="1">
    <citation type="journal article" date="2015" name="J. Biotechnol.">
        <title>Complete genome sequence of Paenibacillus beijingensis 7188(T) (=DSM 24997(T)), a novel rhizobacterium from jujube garden soil.</title>
        <authorList>
            <person name="Kwak Y."/>
            <person name="Shin J.H."/>
        </authorList>
    </citation>
    <scope>NUCLEOTIDE SEQUENCE [LARGE SCALE GENOMIC DNA]</scope>
    <source>
        <strain evidence="9 10">DSM 24997</strain>
    </source>
</reference>
<protein>
    <submittedName>
        <fullName evidence="9">Spore gernimation protein</fullName>
    </submittedName>
</protein>
<dbReference type="GO" id="GO:0016020">
    <property type="term" value="C:membrane"/>
    <property type="evidence" value="ECO:0007669"/>
    <property type="project" value="UniProtKB-SubCell"/>
</dbReference>
<reference evidence="10" key="2">
    <citation type="submission" date="2015-03" db="EMBL/GenBank/DDBJ databases">
        <title>Genome sequence of Paenibacillus beijingensis strain DSM 24997T.</title>
        <authorList>
            <person name="Kwak Y."/>
            <person name="Shin J.-H."/>
        </authorList>
    </citation>
    <scope>NUCLEOTIDE SEQUENCE [LARGE SCALE GENOMIC DNA]</scope>
    <source>
        <strain evidence="10">DSM 24997</strain>
    </source>
</reference>
<evidence type="ECO:0000256" key="2">
    <source>
        <dbReference type="ARBA" id="ARBA00007998"/>
    </source>
</evidence>
<keyword evidence="7 8" id="KW-0472">Membrane</keyword>
<feature type="transmembrane region" description="Helical" evidence="8">
    <location>
        <begin position="271"/>
        <end position="293"/>
    </location>
</feature>
<dbReference type="Gene3D" id="1.20.1740.10">
    <property type="entry name" value="Amino acid/polyamine transporter I"/>
    <property type="match status" value="1"/>
</dbReference>
<dbReference type="GO" id="GO:0009847">
    <property type="term" value="P:spore germination"/>
    <property type="evidence" value="ECO:0007669"/>
    <property type="project" value="InterPro"/>
</dbReference>
<feature type="transmembrane region" description="Helical" evidence="8">
    <location>
        <begin position="221"/>
        <end position="243"/>
    </location>
</feature>
<dbReference type="PATRIC" id="fig|1126833.4.peg.2556"/>
<feature type="transmembrane region" description="Helical" evidence="8">
    <location>
        <begin position="187"/>
        <end position="209"/>
    </location>
</feature>
<evidence type="ECO:0000256" key="5">
    <source>
        <dbReference type="ARBA" id="ARBA00022692"/>
    </source>
</evidence>
<comment type="subcellular location">
    <subcellularLocation>
        <location evidence="1">Membrane</location>
        <topology evidence="1">Multi-pass membrane protein</topology>
    </subcellularLocation>
</comment>
<keyword evidence="10" id="KW-1185">Reference proteome</keyword>
<dbReference type="PANTHER" id="PTHR34975">
    <property type="entry name" value="SPORE GERMINATION PROTEIN A2"/>
    <property type="match status" value="1"/>
</dbReference>
<gene>
    <name evidence="9" type="ORF">VN24_11685</name>
</gene>
<evidence type="ECO:0000256" key="1">
    <source>
        <dbReference type="ARBA" id="ARBA00004141"/>
    </source>
</evidence>
<accession>A0A0D5NJG8</accession>
<dbReference type="HOGENOM" id="CLU_047547_1_2_9"/>
<evidence type="ECO:0000256" key="4">
    <source>
        <dbReference type="ARBA" id="ARBA00022544"/>
    </source>
</evidence>
<dbReference type="Pfam" id="PF03845">
    <property type="entry name" value="Spore_permease"/>
    <property type="match status" value="1"/>
</dbReference>
<sequence>MLEGGKIGARQFGILIVYYTIGTTILIIPSGMAAVSKQDAWIAAFIATGIGLSTVWLYNAVGNLFPRMTLIGMNEQLFGKWLGKTVSLLFVAWSLTAAAQVLYYIGDFMTTHIMPETPIQSLNIMFMIIVVMGVRLGLEPLARTAELFFPWFLLLFIVFILAISPQFKFENIQPLFETGVKPIIRSTLFFLSFTSMTLIVCLMLFPAYVSKPRQARKAFYVGNFVGLLMMFIVIATNILVLGADQTAGTIYPSYQLAKKISLATFIQRVEAIMAFLWFITIYFKITMYFYAAVLGLAQTLKLKDYRALTLPLGMIAVVLSLVVYPNTAYLKKWNMEIWLPDILIVGLLYPLLLLGLGKLRNHGKG</sequence>
<dbReference type="EMBL" id="CP011058">
    <property type="protein sequence ID" value="AJY75117.1"/>
    <property type="molecule type" value="Genomic_DNA"/>
</dbReference>
<dbReference type="InterPro" id="IPR004761">
    <property type="entry name" value="Spore_GerAB"/>
</dbReference>
<feature type="transmembrane region" description="Helical" evidence="8">
    <location>
        <begin position="86"/>
        <end position="106"/>
    </location>
</feature>
<dbReference type="OrthoDB" id="2078716at2"/>
<evidence type="ECO:0000256" key="8">
    <source>
        <dbReference type="SAM" id="Phobius"/>
    </source>
</evidence>
<dbReference type="STRING" id="1126833.VN24_11685"/>
<feature type="transmembrane region" description="Helical" evidence="8">
    <location>
        <begin position="118"/>
        <end position="136"/>
    </location>
</feature>
<evidence type="ECO:0000256" key="7">
    <source>
        <dbReference type="ARBA" id="ARBA00023136"/>
    </source>
</evidence>
<dbReference type="Proteomes" id="UP000032633">
    <property type="component" value="Chromosome"/>
</dbReference>
<feature type="transmembrane region" description="Helical" evidence="8">
    <location>
        <begin position="305"/>
        <end position="325"/>
    </location>
</feature>
<proteinExistence type="inferred from homology"/>
<dbReference type="PANTHER" id="PTHR34975:SF2">
    <property type="entry name" value="SPORE GERMINATION PROTEIN A2"/>
    <property type="match status" value="1"/>
</dbReference>
<keyword evidence="6 8" id="KW-1133">Transmembrane helix</keyword>
<evidence type="ECO:0000313" key="10">
    <source>
        <dbReference type="Proteomes" id="UP000032633"/>
    </source>
</evidence>
<name>A0A0D5NJG8_9BACL</name>
<evidence type="ECO:0000313" key="9">
    <source>
        <dbReference type="EMBL" id="AJY75117.1"/>
    </source>
</evidence>
<feature type="transmembrane region" description="Helical" evidence="8">
    <location>
        <begin position="12"/>
        <end position="35"/>
    </location>
</feature>
<keyword evidence="4" id="KW-0309">Germination</keyword>
<feature type="transmembrane region" description="Helical" evidence="8">
    <location>
        <begin position="148"/>
        <end position="167"/>
    </location>
</feature>
<evidence type="ECO:0000256" key="6">
    <source>
        <dbReference type="ARBA" id="ARBA00022989"/>
    </source>
</evidence>
<dbReference type="AlphaFoldDB" id="A0A0D5NJG8"/>
<organism evidence="9 10">
    <name type="scientific">Paenibacillus beijingensis</name>
    <dbReference type="NCBI Taxonomy" id="1126833"/>
    <lineage>
        <taxon>Bacteria</taxon>
        <taxon>Bacillati</taxon>
        <taxon>Bacillota</taxon>
        <taxon>Bacilli</taxon>
        <taxon>Bacillales</taxon>
        <taxon>Paenibacillaceae</taxon>
        <taxon>Paenibacillus</taxon>
    </lineage>
</organism>
<comment type="similarity">
    <text evidence="2">Belongs to the amino acid-polyamine-organocation (APC) superfamily. Spore germination protein (SGP) (TC 2.A.3.9) family.</text>
</comment>
<dbReference type="KEGG" id="pbj:VN24_11685"/>
<keyword evidence="5 8" id="KW-0812">Transmembrane</keyword>
<feature type="transmembrane region" description="Helical" evidence="8">
    <location>
        <begin position="337"/>
        <end position="356"/>
    </location>
</feature>
<evidence type="ECO:0000256" key="3">
    <source>
        <dbReference type="ARBA" id="ARBA00022448"/>
    </source>
</evidence>
<dbReference type="NCBIfam" id="TIGR00912">
    <property type="entry name" value="2A0309"/>
    <property type="match status" value="1"/>
</dbReference>